<accession>A0ABW5A0N7</accession>
<name>A0ABW5A0N7_9BACL</name>
<dbReference type="Proteomes" id="UP001597343">
    <property type="component" value="Unassembled WGS sequence"/>
</dbReference>
<dbReference type="EMBL" id="JBHUIO010000008">
    <property type="protein sequence ID" value="MFD2171086.1"/>
    <property type="molecule type" value="Genomic_DNA"/>
</dbReference>
<keyword evidence="3" id="KW-1185">Reference proteome</keyword>
<feature type="compositionally biased region" description="Polar residues" evidence="1">
    <location>
        <begin position="1"/>
        <end position="12"/>
    </location>
</feature>
<protein>
    <submittedName>
        <fullName evidence="2">Uncharacterized protein</fullName>
    </submittedName>
</protein>
<proteinExistence type="predicted"/>
<sequence length="68" mass="7696">MQNTYSAQNSIPWPSAQYTPPSTSTYQPPSTNAQQESVDAMVEEVLRAEVIPYEQVPAYMQNIEEEET</sequence>
<evidence type="ECO:0000313" key="3">
    <source>
        <dbReference type="Proteomes" id="UP001597343"/>
    </source>
</evidence>
<gene>
    <name evidence="2" type="ORF">ACFSOY_13985</name>
</gene>
<comment type="caution">
    <text evidence="2">The sequence shown here is derived from an EMBL/GenBank/DDBJ whole genome shotgun (WGS) entry which is preliminary data.</text>
</comment>
<evidence type="ECO:0000313" key="2">
    <source>
        <dbReference type="EMBL" id="MFD2171086.1"/>
    </source>
</evidence>
<dbReference type="RefSeq" id="WP_386047592.1">
    <property type="nucleotide sequence ID" value="NZ_JBHUIO010000008.1"/>
</dbReference>
<evidence type="ECO:0000256" key="1">
    <source>
        <dbReference type="SAM" id="MobiDB-lite"/>
    </source>
</evidence>
<reference evidence="3" key="1">
    <citation type="journal article" date="2019" name="Int. J. Syst. Evol. Microbiol.">
        <title>The Global Catalogue of Microorganisms (GCM) 10K type strain sequencing project: providing services to taxonomists for standard genome sequencing and annotation.</title>
        <authorList>
            <consortium name="The Broad Institute Genomics Platform"/>
            <consortium name="The Broad Institute Genome Sequencing Center for Infectious Disease"/>
            <person name="Wu L."/>
            <person name="Ma J."/>
        </authorList>
    </citation>
    <scope>NUCLEOTIDE SEQUENCE [LARGE SCALE GENOMIC DNA]</scope>
    <source>
        <strain evidence="3">CGMCC 1.13574</strain>
    </source>
</reference>
<feature type="compositionally biased region" description="Low complexity" evidence="1">
    <location>
        <begin position="17"/>
        <end position="31"/>
    </location>
</feature>
<feature type="region of interest" description="Disordered" evidence="1">
    <location>
        <begin position="1"/>
        <end position="37"/>
    </location>
</feature>
<organism evidence="2 3">
    <name type="scientific">Tumebacillus lipolyticus</name>
    <dbReference type="NCBI Taxonomy" id="1280370"/>
    <lineage>
        <taxon>Bacteria</taxon>
        <taxon>Bacillati</taxon>
        <taxon>Bacillota</taxon>
        <taxon>Bacilli</taxon>
        <taxon>Bacillales</taxon>
        <taxon>Alicyclobacillaceae</taxon>
        <taxon>Tumebacillus</taxon>
    </lineage>
</organism>